<accession>A0A3P7JX43</accession>
<dbReference type="CDD" id="cd00086">
    <property type="entry name" value="homeodomain"/>
    <property type="match status" value="1"/>
</dbReference>
<keyword evidence="4" id="KW-1185">Reference proteome</keyword>
<dbReference type="Proteomes" id="UP000270094">
    <property type="component" value="Unassembled WGS sequence"/>
</dbReference>
<feature type="compositionally biased region" description="Low complexity" evidence="2">
    <location>
        <begin position="60"/>
        <end position="71"/>
    </location>
</feature>
<dbReference type="InterPro" id="IPR050649">
    <property type="entry name" value="Paired_Homeobox_TFs"/>
</dbReference>
<dbReference type="InterPro" id="IPR009057">
    <property type="entry name" value="Homeodomain-like_sf"/>
</dbReference>
<evidence type="ECO:0000256" key="1">
    <source>
        <dbReference type="ARBA" id="ARBA00004123"/>
    </source>
</evidence>
<comment type="subcellular location">
    <subcellularLocation>
        <location evidence="1">Nucleus</location>
    </subcellularLocation>
</comment>
<dbReference type="AlphaFoldDB" id="A0A3P7JX43"/>
<sequence length="120" mass="13193">MRLKRKLQRNRTSFSQEQIEALEKGESNQIFGLVWFSNRRAKWRREEKLRNKRPGGLMDTSMSNGTPTPTGSGPGSAIDGSPAPPPNRFPPNPTAVSTSFVPSAGQMYTGLAPQAMDPYA</sequence>
<dbReference type="OrthoDB" id="6159439at2759"/>
<feature type="region of interest" description="Disordered" evidence="2">
    <location>
        <begin position="44"/>
        <end position="101"/>
    </location>
</feature>
<organism evidence="3 4">
    <name type="scientific">Strongylus vulgaris</name>
    <name type="common">Blood worm</name>
    <dbReference type="NCBI Taxonomy" id="40348"/>
    <lineage>
        <taxon>Eukaryota</taxon>
        <taxon>Metazoa</taxon>
        <taxon>Ecdysozoa</taxon>
        <taxon>Nematoda</taxon>
        <taxon>Chromadorea</taxon>
        <taxon>Rhabditida</taxon>
        <taxon>Rhabditina</taxon>
        <taxon>Rhabditomorpha</taxon>
        <taxon>Strongyloidea</taxon>
        <taxon>Strongylidae</taxon>
        <taxon>Strongylus</taxon>
    </lineage>
</organism>
<dbReference type="GO" id="GO:0005634">
    <property type="term" value="C:nucleus"/>
    <property type="evidence" value="ECO:0007669"/>
    <property type="project" value="UniProtKB-SubCell"/>
</dbReference>
<protein>
    <recommendedName>
        <fullName evidence="5">Homeobox domain-containing protein</fullName>
    </recommendedName>
</protein>
<feature type="compositionally biased region" description="Pro residues" evidence="2">
    <location>
        <begin position="82"/>
        <end position="93"/>
    </location>
</feature>
<dbReference type="PANTHER" id="PTHR24329">
    <property type="entry name" value="HOMEOBOX PROTEIN ARISTALESS"/>
    <property type="match status" value="1"/>
</dbReference>
<name>A0A3P7JX43_STRVU</name>
<evidence type="ECO:0008006" key="5">
    <source>
        <dbReference type="Google" id="ProtNLM"/>
    </source>
</evidence>
<dbReference type="GO" id="GO:0000977">
    <property type="term" value="F:RNA polymerase II transcription regulatory region sequence-specific DNA binding"/>
    <property type="evidence" value="ECO:0007669"/>
    <property type="project" value="TreeGrafter"/>
</dbReference>
<gene>
    <name evidence="3" type="ORF">SVUK_LOCUS15855</name>
</gene>
<evidence type="ECO:0000313" key="3">
    <source>
        <dbReference type="EMBL" id="VDM80857.1"/>
    </source>
</evidence>
<dbReference type="EMBL" id="UYYB01110401">
    <property type="protein sequence ID" value="VDM80857.1"/>
    <property type="molecule type" value="Genomic_DNA"/>
</dbReference>
<evidence type="ECO:0000256" key="2">
    <source>
        <dbReference type="SAM" id="MobiDB-lite"/>
    </source>
</evidence>
<proteinExistence type="predicted"/>
<evidence type="ECO:0000313" key="4">
    <source>
        <dbReference type="Proteomes" id="UP000270094"/>
    </source>
</evidence>
<reference evidence="3 4" key="1">
    <citation type="submission" date="2018-11" db="EMBL/GenBank/DDBJ databases">
        <authorList>
            <consortium name="Pathogen Informatics"/>
        </authorList>
    </citation>
    <scope>NUCLEOTIDE SEQUENCE [LARGE SCALE GENOMIC DNA]</scope>
</reference>
<dbReference type="PANTHER" id="PTHR24329:SF405">
    <property type="entry name" value="RETINAL HOMEOBOX PROTEIN RX"/>
    <property type="match status" value="1"/>
</dbReference>
<dbReference type="InterPro" id="IPR001356">
    <property type="entry name" value="HD"/>
</dbReference>
<dbReference type="GO" id="GO:0000981">
    <property type="term" value="F:DNA-binding transcription factor activity, RNA polymerase II-specific"/>
    <property type="evidence" value="ECO:0007669"/>
    <property type="project" value="TreeGrafter"/>
</dbReference>
<dbReference type="SUPFAM" id="SSF46689">
    <property type="entry name" value="Homeodomain-like"/>
    <property type="match status" value="1"/>
</dbReference>